<evidence type="ECO:0000256" key="5">
    <source>
        <dbReference type="PIRSR" id="PIRSR000097-2"/>
    </source>
</evidence>
<gene>
    <name evidence="8" type="ORF">FC86_GL001055</name>
</gene>
<dbReference type="Gene3D" id="3.20.20.100">
    <property type="entry name" value="NADP-dependent oxidoreductase domain"/>
    <property type="match status" value="1"/>
</dbReference>
<dbReference type="InterPro" id="IPR023210">
    <property type="entry name" value="NADP_OxRdtase_dom"/>
</dbReference>
<dbReference type="InterPro" id="IPR020471">
    <property type="entry name" value="AKR"/>
</dbReference>
<evidence type="ECO:0000256" key="6">
    <source>
        <dbReference type="PIRSR" id="PIRSR000097-3"/>
    </source>
</evidence>
<evidence type="ECO:0000256" key="1">
    <source>
        <dbReference type="ARBA" id="ARBA00007905"/>
    </source>
</evidence>
<dbReference type="Proteomes" id="UP000051378">
    <property type="component" value="Unassembled WGS sequence"/>
</dbReference>
<feature type="site" description="Lowers pKa of active site Tyr" evidence="6">
    <location>
        <position position="76"/>
    </location>
</feature>
<comment type="similarity">
    <text evidence="1">Belongs to the aldo/keto reductase family.</text>
</comment>
<dbReference type="RefSeq" id="WP_056974029.1">
    <property type="nucleotide sequence ID" value="NZ_AYZL01000006.1"/>
</dbReference>
<protein>
    <recommendedName>
        <fullName evidence="7">NADP-dependent oxidoreductase domain-containing protein</fullName>
    </recommendedName>
</protein>
<dbReference type="SUPFAM" id="SSF51430">
    <property type="entry name" value="NAD(P)-linked oxidoreductase"/>
    <property type="match status" value="1"/>
</dbReference>
<evidence type="ECO:0000313" key="9">
    <source>
        <dbReference type="Proteomes" id="UP000051378"/>
    </source>
</evidence>
<dbReference type="Pfam" id="PF00248">
    <property type="entry name" value="Aldo_ket_red"/>
    <property type="match status" value="1"/>
</dbReference>
<reference evidence="8 9" key="1">
    <citation type="journal article" date="2015" name="Genome Announc.">
        <title>Expanding the biotechnology potential of lactobacilli through comparative genomics of 213 strains and associated genera.</title>
        <authorList>
            <person name="Sun Z."/>
            <person name="Harris H.M."/>
            <person name="McCann A."/>
            <person name="Guo C."/>
            <person name="Argimon S."/>
            <person name="Zhang W."/>
            <person name="Yang X."/>
            <person name="Jeffery I.B."/>
            <person name="Cooney J.C."/>
            <person name="Kagawa T.F."/>
            <person name="Liu W."/>
            <person name="Song Y."/>
            <person name="Salvetti E."/>
            <person name="Wrobel A."/>
            <person name="Rasinkangas P."/>
            <person name="Parkhill J."/>
            <person name="Rea M.C."/>
            <person name="O'Sullivan O."/>
            <person name="Ritari J."/>
            <person name="Douillard F.P."/>
            <person name="Paul Ross R."/>
            <person name="Yang R."/>
            <person name="Briner A.E."/>
            <person name="Felis G.E."/>
            <person name="de Vos W.M."/>
            <person name="Barrangou R."/>
            <person name="Klaenhammer T.R."/>
            <person name="Caufield P.W."/>
            <person name="Cui Y."/>
            <person name="Zhang H."/>
            <person name="O'Toole P.W."/>
        </authorList>
    </citation>
    <scope>NUCLEOTIDE SEQUENCE [LARGE SCALE GENOMIC DNA]</scope>
    <source>
        <strain evidence="8 9">DSM 23037</strain>
    </source>
</reference>
<dbReference type="PIRSF" id="PIRSF000097">
    <property type="entry name" value="AKR"/>
    <property type="match status" value="1"/>
</dbReference>
<comment type="caution">
    <text evidence="8">The sequence shown here is derived from an EMBL/GenBank/DDBJ whole genome shotgun (WGS) entry which is preliminary data.</text>
</comment>
<dbReference type="PROSITE" id="PS00063">
    <property type="entry name" value="ALDOKETO_REDUCTASE_3"/>
    <property type="match status" value="1"/>
</dbReference>
<dbReference type="STRING" id="1423744.FC86_GL001055"/>
<dbReference type="EMBL" id="AYZL01000006">
    <property type="protein sequence ID" value="KRN04699.1"/>
    <property type="molecule type" value="Genomic_DNA"/>
</dbReference>
<dbReference type="OrthoDB" id="9804790at2"/>
<accession>A0A0R2DNI0</accession>
<dbReference type="PROSITE" id="PS00798">
    <property type="entry name" value="ALDOKETO_REDUCTASE_1"/>
    <property type="match status" value="1"/>
</dbReference>
<dbReference type="InterPro" id="IPR036812">
    <property type="entry name" value="NAD(P)_OxRdtase_dom_sf"/>
</dbReference>
<dbReference type="PRINTS" id="PR00069">
    <property type="entry name" value="ALDKETRDTASE"/>
</dbReference>
<feature type="binding site" evidence="5">
    <location>
        <position position="109"/>
    </location>
    <ligand>
        <name>substrate</name>
    </ligand>
</feature>
<evidence type="ECO:0000256" key="3">
    <source>
        <dbReference type="ARBA" id="ARBA00023002"/>
    </source>
</evidence>
<feature type="active site" description="Proton donor" evidence="4">
    <location>
        <position position="47"/>
    </location>
</feature>
<dbReference type="PANTHER" id="PTHR43827">
    <property type="entry name" value="2,5-DIKETO-D-GLUCONIC ACID REDUCTASE"/>
    <property type="match status" value="1"/>
</dbReference>
<keyword evidence="2" id="KW-0521">NADP</keyword>
<dbReference type="AlphaFoldDB" id="A0A0R2DNI0"/>
<name>A0A0R2DNI0_9LACO</name>
<evidence type="ECO:0000256" key="4">
    <source>
        <dbReference type="PIRSR" id="PIRSR000097-1"/>
    </source>
</evidence>
<proteinExistence type="inferred from homology"/>
<dbReference type="PATRIC" id="fig|1423744.4.peg.1083"/>
<dbReference type="PANTHER" id="PTHR43827:SF3">
    <property type="entry name" value="NADP-DEPENDENT OXIDOREDUCTASE DOMAIN-CONTAINING PROTEIN"/>
    <property type="match status" value="1"/>
</dbReference>
<keyword evidence="9" id="KW-1185">Reference proteome</keyword>
<keyword evidence="3" id="KW-0560">Oxidoreductase</keyword>
<evidence type="ECO:0000259" key="7">
    <source>
        <dbReference type="Pfam" id="PF00248"/>
    </source>
</evidence>
<dbReference type="InterPro" id="IPR018170">
    <property type="entry name" value="Aldo/ket_reductase_CS"/>
</dbReference>
<organism evidence="8 9">
    <name type="scientific">Holzapfeliella floricola DSM 23037 = JCM 16512</name>
    <dbReference type="NCBI Taxonomy" id="1423744"/>
    <lineage>
        <taxon>Bacteria</taxon>
        <taxon>Bacillati</taxon>
        <taxon>Bacillota</taxon>
        <taxon>Bacilli</taxon>
        <taxon>Lactobacillales</taxon>
        <taxon>Lactobacillaceae</taxon>
        <taxon>Holzapfeliella</taxon>
    </lineage>
</organism>
<evidence type="ECO:0000313" key="8">
    <source>
        <dbReference type="EMBL" id="KRN04699.1"/>
    </source>
</evidence>
<dbReference type="FunFam" id="3.20.20.100:FF:000015">
    <property type="entry name" value="Oxidoreductase, aldo/keto reductase family"/>
    <property type="match status" value="1"/>
</dbReference>
<dbReference type="GO" id="GO:0016616">
    <property type="term" value="F:oxidoreductase activity, acting on the CH-OH group of donors, NAD or NADP as acceptor"/>
    <property type="evidence" value="ECO:0007669"/>
    <property type="project" value="UniProtKB-ARBA"/>
</dbReference>
<evidence type="ECO:0000256" key="2">
    <source>
        <dbReference type="ARBA" id="ARBA00022857"/>
    </source>
</evidence>
<sequence length="283" mass="31821">MTKLTNNVTIPELGFGVFQISEEGATKQAVLDAIKTGYRLIDTAASYGNEVEVGQAIKEAIESGLVTREALFVTSKLWVEDVTADKAPQAIQASLDRLQLDYLDLLLIHQPYNDIFGAWRAMEAAYEAGKLKSIGISNFDVAQAINLAEFSKIKPMVNQIEVNPFNQNIEKVSYLQDYGITIEAWAPFAEGKNGLFTNPILSEIGQKYHKSVAQVILRWLVQRNIIPLAKSVKAERMAQNIDVLDFELSKEDMDQIKTLDTQTSQFFDHHDPEMIKWMASRHL</sequence>
<feature type="domain" description="NADP-dependent oxidoreductase" evidence="7">
    <location>
        <begin position="14"/>
        <end position="259"/>
    </location>
</feature>